<organism evidence="1">
    <name type="scientific">Anser anser CRESS-DNA-virus sp</name>
    <dbReference type="NCBI Taxonomy" id="2815022"/>
    <lineage>
        <taxon>Viruses</taxon>
        <taxon>Monodnaviria</taxon>
        <taxon>Shotokuvirae</taxon>
        <taxon>Cressdnaviricota</taxon>
    </lineage>
</organism>
<accession>A0A8A4XC10</accession>
<evidence type="ECO:0008006" key="2">
    <source>
        <dbReference type="Google" id="ProtNLM"/>
    </source>
</evidence>
<evidence type="ECO:0000313" key="1">
    <source>
        <dbReference type="EMBL" id="QTE03328.1"/>
    </source>
</evidence>
<proteinExistence type="predicted"/>
<protein>
    <recommendedName>
        <fullName evidence="2">Capsid protein</fullName>
    </recommendedName>
</protein>
<sequence>MPYYAKRRTYTRTANRRRTTRYRTQRYAGRKRYNRRNRNSRYRVTNVRIPNTIQPDYTLVRFKDRNGITFPTGTLPAAAGEQSFSYVYITGNDLYDAFSNVATADTVRPTGFMNWMTFYESFIVHKSSIRVTPISTIGSTSKYLPFEMTIVPVTEIITDGIDQITPVEQAYARSRIFSGNLSNRDTSEQATTAGAPGQMVLSNVWNSMMTKKILGIKDLSDDPDVKGANDASPSIRFFYLVYIQSMIPWDGTGTAANLQLDPIVANVDIFYKAQLLDRKTVYDRVDPIPPPSSA</sequence>
<name>A0A8A4XC10_9VIRU</name>
<dbReference type="EMBL" id="MW182737">
    <property type="protein sequence ID" value="QTE03328.1"/>
    <property type="molecule type" value="Genomic_DNA"/>
</dbReference>
<reference evidence="1" key="1">
    <citation type="submission" date="2020-10" db="EMBL/GenBank/DDBJ databases">
        <title>CRESS DNA virus dark matter in the feces of wild birds.</title>
        <authorList>
            <person name="Yang S."/>
            <person name="Zhang W."/>
        </authorList>
    </citation>
    <scope>NUCLEOTIDE SEQUENCE</scope>
    <source>
        <strain evidence="1">Wig220cir1</strain>
    </source>
</reference>